<dbReference type="Proteomes" id="UP001164250">
    <property type="component" value="Chromosome 1"/>
</dbReference>
<organism evidence="1 2">
    <name type="scientific">Pistacia atlantica</name>
    <dbReference type="NCBI Taxonomy" id="434234"/>
    <lineage>
        <taxon>Eukaryota</taxon>
        <taxon>Viridiplantae</taxon>
        <taxon>Streptophyta</taxon>
        <taxon>Embryophyta</taxon>
        <taxon>Tracheophyta</taxon>
        <taxon>Spermatophyta</taxon>
        <taxon>Magnoliopsida</taxon>
        <taxon>eudicotyledons</taxon>
        <taxon>Gunneridae</taxon>
        <taxon>Pentapetalae</taxon>
        <taxon>rosids</taxon>
        <taxon>malvids</taxon>
        <taxon>Sapindales</taxon>
        <taxon>Anacardiaceae</taxon>
        <taxon>Pistacia</taxon>
    </lineage>
</organism>
<evidence type="ECO:0000313" key="1">
    <source>
        <dbReference type="EMBL" id="KAJ0110634.1"/>
    </source>
</evidence>
<comment type="caution">
    <text evidence="1">The sequence shown here is derived from an EMBL/GenBank/DDBJ whole genome shotgun (WGS) entry which is preliminary data.</text>
</comment>
<reference evidence="2" key="1">
    <citation type="journal article" date="2023" name="G3 (Bethesda)">
        <title>Genome assembly and association tests identify interacting loci associated with vigor, precocity, and sex in interspecific pistachio rootstocks.</title>
        <authorList>
            <person name="Palmer W."/>
            <person name="Jacygrad E."/>
            <person name="Sagayaradj S."/>
            <person name="Cavanaugh K."/>
            <person name="Han R."/>
            <person name="Bertier L."/>
            <person name="Beede B."/>
            <person name="Kafkas S."/>
            <person name="Golino D."/>
            <person name="Preece J."/>
            <person name="Michelmore R."/>
        </authorList>
    </citation>
    <scope>NUCLEOTIDE SEQUENCE [LARGE SCALE GENOMIC DNA]</scope>
</reference>
<evidence type="ECO:0000313" key="2">
    <source>
        <dbReference type="Proteomes" id="UP001164250"/>
    </source>
</evidence>
<protein>
    <submittedName>
        <fullName evidence="1">Uncharacterized protein</fullName>
    </submittedName>
</protein>
<dbReference type="EMBL" id="CM047897">
    <property type="protein sequence ID" value="KAJ0110634.1"/>
    <property type="molecule type" value="Genomic_DNA"/>
</dbReference>
<gene>
    <name evidence="1" type="ORF">Patl1_00023</name>
</gene>
<sequence>MELPAFIFSVFIYRLLGLLNDMVTVSPIGKVLIGSSDPLRVILLERWFMPVNILLTFIIGSALGWLVMKITRTPEQLRGLVISCCSAVCDEQNSPFGDSSTSSTYAKAYASLSMAAYANNETSHSTSIKSPGETSVNFTQVLLPSSEVPILEKIKERVSTFVEKINIKKILAPSTIAAIVGLTIGIVSPIRKAIIGDSALRVIYTAGANLLKGN</sequence>
<name>A0ACC1C4I9_9ROSI</name>
<keyword evidence="2" id="KW-1185">Reference proteome</keyword>
<accession>A0ACC1C4I9</accession>
<proteinExistence type="predicted"/>